<protein>
    <recommendedName>
        <fullName evidence="4">Phage protein, HK97 gp10 family</fullName>
    </recommendedName>
</protein>
<sequence length="114" mass="12395">MTVIGGDRVAKKLKDLPDRVKKYVDQANKKSGDELISIAKVLIPNKSGENRAQIKGTALESGAYLADFGPKSKVIEGKNGPRPFVNPALKVSRKRHRGRAKRAASKAVKELFNG</sequence>
<dbReference type="RefSeq" id="WP_085836027.1">
    <property type="nucleotide sequence ID" value="NZ_FWFS01000004.1"/>
</dbReference>
<dbReference type="OrthoDB" id="7875255at2"/>
<organism evidence="2 3">
    <name type="scientific">Aquimixticola soesokkakensis</name>
    <dbReference type="NCBI Taxonomy" id="1519096"/>
    <lineage>
        <taxon>Bacteria</taxon>
        <taxon>Pseudomonadati</taxon>
        <taxon>Pseudomonadota</taxon>
        <taxon>Alphaproteobacteria</taxon>
        <taxon>Rhodobacterales</taxon>
        <taxon>Paracoccaceae</taxon>
        <taxon>Aquimixticola</taxon>
    </lineage>
</organism>
<accession>A0A1Y5SCN3</accession>
<feature type="compositionally biased region" description="Basic residues" evidence="1">
    <location>
        <begin position="91"/>
        <end position="104"/>
    </location>
</feature>
<dbReference type="Proteomes" id="UP000193862">
    <property type="component" value="Unassembled WGS sequence"/>
</dbReference>
<evidence type="ECO:0000313" key="2">
    <source>
        <dbReference type="EMBL" id="SLN36584.1"/>
    </source>
</evidence>
<dbReference type="EMBL" id="FWFS01000004">
    <property type="protein sequence ID" value="SLN36584.1"/>
    <property type="molecule type" value="Genomic_DNA"/>
</dbReference>
<evidence type="ECO:0000256" key="1">
    <source>
        <dbReference type="SAM" id="MobiDB-lite"/>
    </source>
</evidence>
<keyword evidence="3" id="KW-1185">Reference proteome</keyword>
<evidence type="ECO:0008006" key="4">
    <source>
        <dbReference type="Google" id="ProtNLM"/>
    </source>
</evidence>
<name>A0A1Y5SCN3_9RHOB</name>
<proteinExistence type="predicted"/>
<evidence type="ECO:0000313" key="3">
    <source>
        <dbReference type="Proteomes" id="UP000193862"/>
    </source>
</evidence>
<feature type="region of interest" description="Disordered" evidence="1">
    <location>
        <begin position="91"/>
        <end position="114"/>
    </location>
</feature>
<gene>
    <name evidence="2" type="ORF">AQS8620_01302</name>
</gene>
<reference evidence="2 3" key="1">
    <citation type="submission" date="2017-03" db="EMBL/GenBank/DDBJ databases">
        <authorList>
            <person name="Afonso C.L."/>
            <person name="Miller P.J."/>
            <person name="Scott M.A."/>
            <person name="Spackman E."/>
            <person name="Goraichik I."/>
            <person name="Dimitrov K.M."/>
            <person name="Suarez D.L."/>
            <person name="Swayne D.E."/>
        </authorList>
    </citation>
    <scope>NUCLEOTIDE SEQUENCE [LARGE SCALE GENOMIC DNA]</scope>
    <source>
        <strain evidence="2 3">CECT 8620</strain>
    </source>
</reference>
<dbReference type="AlphaFoldDB" id="A0A1Y5SCN3"/>